<evidence type="ECO:0000256" key="4">
    <source>
        <dbReference type="ARBA" id="ARBA00022627"/>
    </source>
</evidence>
<dbReference type="PANTHER" id="PTHR10625">
    <property type="entry name" value="HISTONE DEACETYLASE HDAC1-RELATED"/>
    <property type="match status" value="1"/>
</dbReference>
<sequence>MESPTSGSAGTVVVWDESLLQYDLGDHPLNPVRVELTMALAREFGILRRPGVRVIPPVIAEDALIERVHSRDYLEAVRTAINDPFFSGYGLNSPDNPVFENMHEASARIAGATVAAAEAIWKGEAVRAVNVAGGLHHAMPSRAAGFCVYNDPAIAIARLLDLGAERIAYVDVDVHHGDGVQAAFYDDPRVLTISLHETPLALFPNTGFPDETGAPGAEGYAVNVALPPGTTDPGWQRAFHAVVPGLLRAFRPQILITQCGADAHRLDPLADLRLSVDGQRATYLAFRALADELCGGRWLATGGGGYALVEVVPRAWTHLLAIATGEPLDPARPTPPDWRAFARQRIAQGHLGDADIPSRMTDEVDPSHVPWEPEGEPDAVDRAVMATRRAVFPLHGLDPHDPRD</sequence>
<keyword evidence="4" id="KW-0006">Acetoin catabolism</keyword>
<feature type="domain" description="Histone deacetylase" evidence="6">
    <location>
        <begin position="27"/>
        <end position="321"/>
    </location>
</feature>
<evidence type="ECO:0000313" key="8">
    <source>
        <dbReference type="Proteomes" id="UP001183643"/>
    </source>
</evidence>
<dbReference type="AlphaFoldDB" id="A0AAE3YJM2"/>
<dbReference type="InterPro" id="IPR003085">
    <property type="entry name" value="AcuC"/>
</dbReference>
<dbReference type="PRINTS" id="PR01270">
    <property type="entry name" value="HDASUPER"/>
</dbReference>
<gene>
    <name evidence="7" type="ORF">J2S41_000259</name>
</gene>
<dbReference type="InterPro" id="IPR037138">
    <property type="entry name" value="His_deacetylse_dom_sf"/>
</dbReference>
<dbReference type="RefSeq" id="WP_310361908.1">
    <property type="nucleotide sequence ID" value="NZ_JAVDYB010000001.1"/>
</dbReference>
<dbReference type="GO" id="GO:0045150">
    <property type="term" value="P:acetoin catabolic process"/>
    <property type="evidence" value="ECO:0007669"/>
    <property type="project" value="UniProtKB-KW"/>
</dbReference>
<proteinExistence type="inferred from homology"/>
<reference evidence="7" key="1">
    <citation type="submission" date="2023-07" db="EMBL/GenBank/DDBJ databases">
        <title>Sequencing the genomes of 1000 actinobacteria strains.</title>
        <authorList>
            <person name="Klenk H.-P."/>
        </authorList>
    </citation>
    <scope>NUCLEOTIDE SEQUENCE</scope>
    <source>
        <strain evidence="7">DSM 44707</strain>
    </source>
</reference>
<dbReference type="GO" id="GO:0004407">
    <property type="term" value="F:histone deacetylase activity"/>
    <property type="evidence" value="ECO:0007669"/>
    <property type="project" value="TreeGrafter"/>
</dbReference>
<evidence type="ECO:0000256" key="1">
    <source>
        <dbReference type="ARBA" id="ARBA00005101"/>
    </source>
</evidence>
<dbReference type="Proteomes" id="UP001183643">
    <property type="component" value="Unassembled WGS sequence"/>
</dbReference>
<dbReference type="PANTHER" id="PTHR10625:SF10">
    <property type="entry name" value="HISTONE DEACETYLASE HDAC1"/>
    <property type="match status" value="1"/>
</dbReference>
<organism evidence="7 8">
    <name type="scientific">Catenuloplanes atrovinosus</name>
    <dbReference type="NCBI Taxonomy" id="137266"/>
    <lineage>
        <taxon>Bacteria</taxon>
        <taxon>Bacillati</taxon>
        <taxon>Actinomycetota</taxon>
        <taxon>Actinomycetes</taxon>
        <taxon>Micromonosporales</taxon>
        <taxon>Micromonosporaceae</taxon>
        <taxon>Catenuloplanes</taxon>
    </lineage>
</organism>
<comment type="similarity">
    <text evidence="2">Belongs to the histone deacetylase family.</text>
</comment>
<dbReference type="GO" id="GO:0040029">
    <property type="term" value="P:epigenetic regulation of gene expression"/>
    <property type="evidence" value="ECO:0007669"/>
    <property type="project" value="TreeGrafter"/>
</dbReference>
<protein>
    <recommendedName>
        <fullName evidence="3">Acetoin utilization protein AcuC</fullName>
    </recommendedName>
</protein>
<comment type="pathway">
    <text evidence="1">Ketone degradation; acetoin degradation.</text>
</comment>
<evidence type="ECO:0000259" key="6">
    <source>
        <dbReference type="Pfam" id="PF00850"/>
    </source>
</evidence>
<dbReference type="SUPFAM" id="SSF52768">
    <property type="entry name" value="Arginase/deacetylase"/>
    <property type="match status" value="1"/>
</dbReference>
<accession>A0AAE3YJM2</accession>
<dbReference type="EMBL" id="JAVDYB010000001">
    <property type="protein sequence ID" value="MDR7273481.1"/>
    <property type="molecule type" value="Genomic_DNA"/>
</dbReference>
<comment type="caution">
    <text evidence="7">The sequence shown here is derived from an EMBL/GenBank/DDBJ whole genome shotgun (WGS) entry which is preliminary data.</text>
</comment>
<dbReference type="Pfam" id="PF00850">
    <property type="entry name" value="Hist_deacetyl"/>
    <property type="match status" value="1"/>
</dbReference>
<evidence type="ECO:0000313" key="7">
    <source>
        <dbReference type="EMBL" id="MDR7273481.1"/>
    </source>
</evidence>
<dbReference type="Gene3D" id="3.40.800.20">
    <property type="entry name" value="Histone deacetylase domain"/>
    <property type="match status" value="1"/>
</dbReference>
<dbReference type="PRINTS" id="PR01272">
    <property type="entry name" value="ACUCPROTEIN"/>
</dbReference>
<dbReference type="CDD" id="cd09994">
    <property type="entry name" value="HDAC_AcuC_like"/>
    <property type="match status" value="1"/>
</dbReference>
<evidence type="ECO:0000256" key="2">
    <source>
        <dbReference type="ARBA" id="ARBA00005947"/>
    </source>
</evidence>
<name>A0AAE3YJM2_9ACTN</name>
<dbReference type="InterPro" id="IPR023696">
    <property type="entry name" value="Ureohydrolase_dom_sf"/>
</dbReference>
<dbReference type="InterPro" id="IPR023801">
    <property type="entry name" value="His_deacetylse_dom"/>
</dbReference>
<keyword evidence="8" id="KW-1185">Reference proteome</keyword>
<feature type="region of interest" description="Disordered" evidence="5">
    <location>
        <begin position="353"/>
        <end position="378"/>
    </location>
</feature>
<evidence type="ECO:0000256" key="5">
    <source>
        <dbReference type="SAM" id="MobiDB-lite"/>
    </source>
</evidence>
<evidence type="ECO:0000256" key="3">
    <source>
        <dbReference type="ARBA" id="ARBA00020218"/>
    </source>
</evidence>
<dbReference type="InterPro" id="IPR000286">
    <property type="entry name" value="HDACs"/>
</dbReference>